<dbReference type="FunCoup" id="A0A165IF76">
    <property type="interactions" value="62"/>
</dbReference>
<keyword evidence="6" id="KW-1185">Reference proteome</keyword>
<dbReference type="PANTHER" id="PTHR47966:SF51">
    <property type="entry name" value="BETA-SITE APP-CLEAVING ENZYME, ISOFORM A-RELATED"/>
    <property type="match status" value="1"/>
</dbReference>
<dbReference type="PANTHER" id="PTHR47966">
    <property type="entry name" value="BETA-SITE APP-CLEAVING ENZYME, ISOFORM A-RELATED"/>
    <property type="match status" value="1"/>
</dbReference>
<dbReference type="Proteomes" id="UP000077266">
    <property type="component" value="Unassembled WGS sequence"/>
</dbReference>
<dbReference type="PROSITE" id="PS00141">
    <property type="entry name" value="ASP_PROTEASE"/>
    <property type="match status" value="1"/>
</dbReference>
<dbReference type="InterPro" id="IPR034164">
    <property type="entry name" value="Pepsin-like_dom"/>
</dbReference>
<dbReference type="AlphaFoldDB" id="A0A165IF76"/>
<evidence type="ECO:0000256" key="2">
    <source>
        <dbReference type="ARBA" id="ARBA00022750"/>
    </source>
</evidence>
<name>A0A165IF76_EXIGL</name>
<sequence length="353" mass="36337">MSSFKASSFAEAAAVGSAHATNQAIYYLTSVSVGNPATNYQLIIDTGSANTWVGSKTAYKTTNSSVSTGARFAVNYQSSSVSGNLYMDKVALSTTLTVASQQIGIANKQTGFSGVDGVLGLGPVGLTKGTSSQGTTTTIPTITDNLYAKGVITSNVVSLSFAPTTVVGAVNGEITFGGVDTTQYTGALTYAPITAKYPASAYWGVDAAVSYGSTVFLYGHPTIVESGLTLIYLASDAFKKYQAATGGVLDSATGLLKVTAAQFNALQPLTLTIAGQKYSLNANAQIWPRTLNTAIGGQANGVYLVVADLGTPSGSGLDVIAGQVFMERFYTSFDSTNKKVGLAQTKYTSASVN</sequence>
<dbReference type="InterPro" id="IPR021109">
    <property type="entry name" value="Peptidase_aspartic_dom_sf"/>
</dbReference>
<dbReference type="SUPFAM" id="SSF50630">
    <property type="entry name" value="Acid proteases"/>
    <property type="match status" value="1"/>
</dbReference>
<comment type="similarity">
    <text evidence="1 3">Belongs to the peptidase A1 family.</text>
</comment>
<evidence type="ECO:0000256" key="1">
    <source>
        <dbReference type="ARBA" id="ARBA00007447"/>
    </source>
</evidence>
<keyword evidence="3" id="KW-0378">Hydrolase</keyword>
<dbReference type="OrthoDB" id="660550at2759"/>
<evidence type="ECO:0000313" key="6">
    <source>
        <dbReference type="Proteomes" id="UP000077266"/>
    </source>
</evidence>
<dbReference type="GO" id="GO:0006508">
    <property type="term" value="P:proteolysis"/>
    <property type="evidence" value="ECO:0007669"/>
    <property type="project" value="UniProtKB-KW"/>
</dbReference>
<dbReference type="GO" id="GO:0004190">
    <property type="term" value="F:aspartic-type endopeptidase activity"/>
    <property type="evidence" value="ECO:0007669"/>
    <property type="project" value="UniProtKB-KW"/>
</dbReference>
<keyword evidence="2 3" id="KW-0064">Aspartyl protease</keyword>
<dbReference type="InterPro" id="IPR033121">
    <property type="entry name" value="PEPTIDASE_A1"/>
</dbReference>
<feature type="domain" description="Peptidase A1" evidence="4">
    <location>
        <begin position="27"/>
        <end position="343"/>
    </location>
</feature>
<evidence type="ECO:0000313" key="5">
    <source>
        <dbReference type="EMBL" id="KZV93318.1"/>
    </source>
</evidence>
<dbReference type="Gene3D" id="2.40.70.10">
    <property type="entry name" value="Acid Proteases"/>
    <property type="match status" value="2"/>
</dbReference>
<keyword evidence="3" id="KW-0645">Protease</keyword>
<dbReference type="Pfam" id="PF00026">
    <property type="entry name" value="Asp"/>
    <property type="match status" value="1"/>
</dbReference>
<dbReference type="PROSITE" id="PS51767">
    <property type="entry name" value="PEPTIDASE_A1"/>
    <property type="match status" value="1"/>
</dbReference>
<reference evidence="5 6" key="1">
    <citation type="journal article" date="2016" name="Mol. Biol. Evol.">
        <title>Comparative Genomics of Early-Diverging Mushroom-Forming Fungi Provides Insights into the Origins of Lignocellulose Decay Capabilities.</title>
        <authorList>
            <person name="Nagy L.G."/>
            <person name="Riley R."/>
            <person name="Tritt A."/>
            <person name="Adam C."/>
            <person name="Daum C."/>
            <person name="Floudas D."/>
            <person name="Sun H."/>
            <person name="Yadav J.S."/>
            <person name="Pangilinan J."/>
            <person name="Larsson K.H."/>
            <person name="Matsuura K."/>
            <person name="Barry K."/>
            <person name="Labutti K."/>
            <person name="Kuo R."/>
            <person name="Ohm R.A."/>
            <person name="Bhattacharya S.S."/>
            <person name="Shirouzu T."/>
            <person name="Yoshinaga Y."/>
            <person name="Martin F.M."/>
            <person name="Grigoriev I.V."/>
            <person name="Hibbett D.S."/>
        </authorList>
    </citation>
    <scope>NUCLEOTIDE SEQUENCE [LARGE SCALE GENOMIC DNA]</scope>
    <source>
        <strain evidence="5 6">HHB12029</strain>
    </source>
</reference>
<dbReference type="InterPro" id="IPR001461">
    <property type="entry name" value="Aspartic_peptidase_A1"/>
</dbReference>
<proteinExistence type="inferred from homology"/>
<evidence type="ECO:0000259" key="4">
    <source>
        <dbReference type="PROSITE" id="PS51767"/>
    </source>
</evidence>
<organism evidence="5 6">
    <name type="scientific">Exidia glandulosa HHB12029</name>
    <dbReference type="NCBI Taxonomy" id="1314781"/>
    <lineage>
        <taxon>Eukaryota</taxon>
        <taxon>Fungi</taxon>
        <taxon>Dikarya</taxon>
        <taxon>Basidiomycota</taxon>
        <taxon>Agaricomycotina</taxon>
        <taxon>Agaricomycetes</taxon>
        <taxon>Auriculariales</taxon>
        <taxon>Exidiaceae</taxon>
        <taxon>Exidia</taxon>
    </lineage>
</organism>
<evidence type="ECO:0000256" key="3">
    <source>
        <dbReference type="RuleBase" id="RU000454"/>
    </source>
</evidence>
<protein>
    <submittedName>
        <fullName evidence="5">Aspartic proteinase from Irpex Lacteus</fullName>
    </submittedName>
</protein>
<gene>
    <name evidence="5" type="ORF">EXIGLDRAFT_613164</name>
</gene>
<dbReference type="InParanoid" id="A0A165IF76"/>
<dbReference type="EMBL" id="KV425992">
    <property type="protein sequence ID" value="KZV93318.1"/>
    <property type="molecule type" value="Genomic_DNA"/>
</dbReference>
<dbReference type="CDD" id="cd05471">
    <property type="entry name" value="pepsin_like"/>
    <property type="match status" value="1"/>
</dbReference>
<accession>A0A165IF76</accession>
<dbReference type="PRINTS" id="PR00792">
    <property type="entry name" value="PEPSIN"/>
</dbReference>
<dbReference type="InterPro" id="IPR001969">
    <property type="entry name" value="Aspartic_peptidase_AS"/>
</dbReference>